<gene>
    <name evidence="2" type="ORF">ADL29_18255</name>
</gene>
<organism evidence="2 3">
    <name type="scientific">Streptomyces chattanoogensis</name>
    <dbReference type="NCBI Taxonomy" id="66876"/>
    <lineage>
        <taxon>Bacteria</taxon>
        <taxon>Bacillati</taxon>
        <taxon>Actinomycetota</taxon>
        <taxon>Actinomycetes</taxon>
        <taxon>Kitasatosporales</taxon>
        <taxon>Streptomycetaceae</taxon>
        <taxon>Streptomyces</taxon>
    </lineage>
</organism>
<accession>A0A0N1JXS8</accession>
<feature type="compositionally biased region" description="Basic and acidic residues" evidence="1">
    <location>
        <begin position="20"/>
        <end position="29"/>
    </location>
</feature>
<feature type="region of interest" description="Disordered" evidence="1">
    <location>
        <begin position="1"/>
        <end position="29"/>
    </location>
</feature>
<dbReference type="EMBL" id="LGKG01000137">
    <property type="protein sequence ID" value="KPC62683.1"/>
    <property type="molecule type" value="Genomic_DNA"/>
</dbReference>
<name>A0A0N1JXS8_9ACTN</name>
<comment type="caution">
    <text evidence="2">The sequence shown here is derived from an EMBL/GenBank/DDBJ whole genome shotgun (WGS) entry which is preliminary data.</text>
</comment>
<dbReference type="Proteomes" id="UP000037982">
    <property type="component" value="Unassembled WGS sequence"/>
</dbReference>
<reference evidence="3" key="1">
    <citation type="submission" date="2015-07" db="EMBL/GenBank/DDBJ databases">
        <authorList>
            <person name="Ju K.-S."/>
            <person name="Doroghazi J.R."/>
            <person name="Metcalf W.W."/>
        </authorList>
    </citation>
    <scope>NUCLEOTIDE SEQUENCE [LARGE SCALE GENOMIC DNA]</scope>
    <source>
        <strain evidence="3">NRRL ISP-5002</strain>
    </source>
</reference>
<dbReference type="AlphaFoldDB" id="A0A0N1JXS8"/>
<dbReference type="RefSeq" id="WP_053924700.1">
    <property type="nucleotide sequence ID" value="NZ_LGKG01000137.1"/>
</dbReference>
<evidence type="ECO:0000313" key="2">
    <source>
        <dbReference type="EMBL" id="KPC62683.1"/>
    </source>
</evidence>
<proteinExistence type="predicted"/>
<sequence>MSIGRVDRRSTHIVYEGENMPDRTSPHSERELAWNTHVVVATRTPFVAILPGQDPDCRIAEAVYDSSAVHHALRKLAAGIAPDSRLVLTLLPAMVAAGNLMSLRSSWIHHCNTRFRLDAAAEDTNSEMSRQYVTPDTVRAWSHFTAGRAAYDETTAAVREFQPVLAQFCGVSAGTPGGPGRSGLRVVSRIREAS</sequence>
<keyword evidence="3" id="KW-1185">Reference proteome</keyword>
<evidence type="ECO:0000256" key="1">
    <source>
        <dbReference type="SAM" id="MobiDB-lite"/>
    </source>
</evidence>
<protein>
    <submittedName>
        <fullName evidence="2">Uncharacterized protein</fullName>
    </submittedName>
</protein>
<dbReference type="PATRIC" id="fig|66876.3.peg.3991"/>
<evidence type="ECO:0000313" key="3">
    <source>
        <dbReference type="Proteomes" id="UP000037982"/>
    </source>
</evidence>
<feature type="compositionally biased region" description="Basic and acidic residues" evidence="1">
    <location>
        <begin position="1"/>
        <end position="10"/>
    </location>
</feature>